<feature type="region of interest" description="Disordered" evidence="1">
    <location>
        <begin position="475"/>
        <end position="567"/>
    </location>
</feature>
<feature type="compositionally biased region" description="Polar residues" evidence="1">
    <location>
        <begin position="476"/>
        <end position="491"/>
    </location>
</feature>
<feature type="compositionally biased region" description="Polar residues" evidence="1">
    <location>
        <begin position="822"/>
        <end position="832"/>
    </location>
</feature>
<dbReference type="Proteomes" id="UP000002035">
    <property type="component" value="Unassembled WGS sequence"/>
</dbReference>
<feature type="compositionally biased region" description="Basic and acidic residues" evidence="1">
    <location>
        <begin position="287"/>
        <end position="302"/>
    </location>
</feature>
<organism evidence="3 4">
    <name type="scientific">Arthroderma otae (strain ATCC MYA-4605 / CBS 113480)</name>
    <name type="common">Microsporum canis</name>
    <dbReference type="NCBI Taxonomy" id="554155"/>
    <lineage>
        <taxon>Eukaryota</taxon>
        <taxon>Fungi</taxon>
        <taxon>Dikarya</taxon>
        <taxon>Ascomycota</taxon>
        <taxon>Pezizomycotina</taxon>
        <taxon>Eurotiomycetes</taxon>
        <taxon>Eurotiomycetidae</taxon>
        <taxon>Onygenales</taxon>
        <taxon>Arthrodermataceae</taxon>
        <taxon>Microsporum</taxon>
    </lineage>
</organism>
<gene>
    <name evidence="3" type="ORF">MCYG_01416</name>
</gene>
<dbReference type="OMA" id="RHIYTSY"/>
<dbReference type="eggNOG" id="ENOG502SQ7Q">
    <property type="taxonomic scope" value="Eukaryota"/>
</dbReference>
<dbReference type="HOGENOM" id="CLU_315511_0_0_1"/>
<dbReference type="PANTHER" id="PTHR38113:SF1">
    <property type="entry name" value="DUF2293 DOMAIN-CONTAINING PROTEIN"/>
    <property type="match status" value="1"/>
</dbReference>
<dbReference type="RefSeq" id="XP_002851312.1">
    <property type="nucleotide sequence ID" value="XM_002851266.1"/>
</dbReference>
<feature type="compositionally biased region" description="Polar residues" evidence="1">
    <location>
        <begin position="594"/>
        <end position="606"/>
    </location>
</feature>
<dbReference type="EMBL" id="DS995701">
    <property type="protein sequence ID" value="EEQ28528.1"/>
    <property type="molecule type" value="Genomic_DNA"/>
</dbReference>
<feature type="domain" description="DUF2293" evidence="2">
    <location>
        <begin position="162"/>
        <end position="245"/>
    </location>
</feature>
<dbReference type="AlphaFoldDB" id="C5FFE4"/>
<dbReference type="GeneID" id="9228933"/>
<dbReference type="Pfam" id="PF10056">
    <property type="entry name" value="DUF2293"/>
    <property type="match status" value="1"/>
</dbReference>
<feature type="region of interest" description="Disordered" evidence="1">
    <location>
        <begin position="591"/>
        <end position="621"/>
    </location>
</feature>
<evidence type="ECO:0000259" key="2">
    <source>
        <dbReference type="Pfam" id="PF10056"/>
    </source>
</evidence>
<accession>C5FFE4</accession>
<feature type="region of interest" description="Disordered" evidence="1">
    <location>
        <begin position="375"/>
        <end position="394"/>
    </location>
</feature>
<evidence type="ECO:0000256" key="1">
    <source>
        <dbReference type="SAM" id="MobiDB-lite"/>
    </source>
</evidence>
<dbReference type="PANTHER" id="PTHR38113">
    <property type="match status" value="1"/>
</dbReference>
<name>C5FFE4_ARTOC</name>
<keyword evidence="4" id="KW-1185">Reference proteome</keyword>
<feature type="region of interest" description="Disordered" evidence="1">
    <location>
        <begin position="267"/>
        <end position="344"/>
    </location>
</feature>
<sequence>MTRIPCRSTAVRGIMRPRQAFPKASARKHKIILESITQEKKKLRIAISFETKPPPGYTFIPAGNPGFTNGCKELCRKDGFKIFTVSTTPHQRAHDLSQQVHRIGYHFPSVVVATICMERGLFLSSSGKVVAYQNHRPGQTQGNKDASSEQSQDIINSEARDAIKDLFPNIPTKDLNQIVKTAFKKGKHRVGTAVELPLARRAQLAVVAHIRHIYTSYDRLLKMTSFQEARASVEEPTLAKLVLWRGDDENGATVLEDVFREVIVISDDEDDNQEDEEETEFLPPPQDDLRENIDQPSKDNRESQPIYHSINRPNSPKGTGHGPPISNRVTVDPPSQYTERRNHDHRGFRRYEAWDRARSRYSNCENNASFVPAVPKSRKPCSPQYSRTESRPEFPGREGYCIQLSLARDSVIPRTTDHIRKEVVTDPAQQINTYTPRRLAALQERDLQQRHHQISDHASFSPAVERTQAYVYRQSPVPSNLHRSNQGQSRRSYPPSDDTRYGIAHTGQPHSQQGPIVESRDYPVIPSIESPTAPISRPERQDDIQRQSPKVISGPATSRSTRPFDNGLHPQLVINSRQERHWDDLSYSRVIGTPQRQPSSTPNIASPYSGYGLHLDGESRSPHVASQYQSLMNKENLTRPPLGQRAVRVGLGDTERYTHHTTEHRARGVSHPAAVANPADPRRISLRYPYPDNPAIVIRQRHRMNPCLVAYPADTSVDANNCLTQVRVYDRPVETRTMPDDARYQARLLPLENRGPPQQSNNRFAAMDKPYTYYVDNNQLPVASPPRLYRSPPPQIHSSESASTASHTSTAPQLGPADGYIRSQQPYTHRHL</sequence>
<feature type="compositionally biased region" description="Polar residues" evidence="1">
    <location>
        <begin position="327"/>
        <end position="337"/>
    </location>
</feature>
<protein>
    <recommendedName>
        <fullName evidence="2">DUF2293 domain-containing protein</fullName>
    </recommendedName>
</protein>
<evidence type="ECO:0000313" key="4">
    <source>
        <dbReference type="Proteomes" id="UP000002035"/>
    </source>
</evidence>
<dbReference type="VEuPathDB" id="FungiDB:MCYG_01416"/>
<dbReference type="InterPro" id="IPR018744">
    <property type="entry name" value="DUF2293"/>
</dbReference>
<feature type="compositionally biased region" description="Low complexity" evidence="1">
    <location>
        <begin position="797"/>
        <end position="811"/>
    </location>
</feature>
<proteinExistence type="predicted"/>
<feature type="compositionally biased region" description="Polar residues" evidence="1">
    <location>
        <begin position="546"/>
        <end position="563"/>
    </location>
</feature>
<dbReference type="OrthoDB" id="5288828at2759"/>
<feature type="compositionally biased region" description="Acidic residues" evidence="1">
    <location>
        <begin position="267"/>
        <end position="280"/>
    </location>
</feature>
<reference evidence="4" key="1">
    <citation type="journal article" date="2012" name="MBio">
        <title>Comparative genome analysis of Trichophyton rubrum and related dermatophytes reveals candidate genes involved in infection.</title>
        <authorList>
            <person name="Martinez D.A."/>
            <person name="Oliver B.G."/>
            <person name="Graeser Y."/>
            <person name="Goldberg J.M."/>
            <person name="Li W."/>
            <person name="Martinez-Rossi N.M."/>
            <person name="Monod M."/>
            <person name="Shelest E."/>
            <person name="Barton R.C."/>
            <person name="Birch E."/>
            <person name="Brakhage A.A."/>
            <person name="Chen Z."/>
            <person name="Gurr S.J."/>
            <person name="Heiman D."/>
            <person name="Heitman J."/>
            <person name="Kosti I."/>
            <person name="Rossi A."/>
            <person name="Saif S."/>
            <person name="Samalova M."/>
            <person name="Saunders C.W."/>
            <person name="Shea T."/>
            <person name="Summerbell R.C."/>
            <person name="Xu J."/>
            <person name="Young S."/>
            <person name="Zeng Q."/>
            <person name="Birren B.W."/>
            <person name="Cuomo C.A."/>
            <person name="White T.C."/>
        </authorList>
    </citation>
    <scope>NUCLEOTIDE SEQUENCE [LARGE SCALE GENOMIC DNA]</scope>
    <source>
        <strain evidence="4">ATCC MYA-4605 / CBS 113480</strain>
    </source>
</reference>
<evidence type="ECO:0000313" key="3">
    <source>
        <dbReference type="EMBL" id="EEQ28528.1"/>
    </source>
</evidence>
<feature type="region of interest" description="Disordered" evidence="1">
    <location>
        <begin position="782"/>
        <end position="832"/>
    </location>
</feature>